<evidence type="ECO:0000313" key="1">
    <source>
        <dbReference type="EMBL" id="AUZ49111.1"/>
    </source>
</evidence>
<gene>
    <name evidence="1" type="ORF">BOP93_18960</name>
</gene>
<dbReference type="Proteomes" id="UP000239888">
    <property type="component" value="Chromosome"/>
</dbReference>
<accession>A0A2L0S4E8</accession>
<proteinExistence type="predicted"/>
<dbReference type="EMBL" id="CP018049">
    <property type="protein sequence ID" value="AUZ49111.1"/>
    <property type="molecule type" value="Genomic_DNA"/>
</dbReference>
<dbReference type="AlphaFoldDB" id="A0A2L0S4E8"/>
<organism evidence="1 2">
    <name type="scientific">Pseudomonas orientalis</name>
    <dbReference type="NCBI Taxonomy" id="76758"/>
    <lineage>
        <taxon>Bacteria</taxon>
        <taxon>Pseudomonadati</taxon>
        <taxon>Pseudomonadota</taxon>
        <taxon>Gammaproteobacteria</taxon>
        <taxon>Pseudomonadales</taxon>
        <taxon>Pseudomonadaceae</taxon>
        <taxon>Pseudomonas</taxon>
    </lineage>
</organism>
<dbReference type="KEGG" id="poi:BOP93_18960"/>
<name>A0A2L0S4E8_9PSED</name>
<dbReference type="RefSeq" id="WP_104505331.1">
    <property type="nucleotide sequence ID" value="NZ_CP018049.1"/>
</dbReference>
<sequence>MEQVDDLTREKLREWQMRRLEIKDRIQSHPEQTLELSRVLDLMDDEHAEILSRSEIIRTAESASEVATAGEIPPPLQTDYKVELKISACNAQDLRRLLDIAFYELQQQIEAKKTLVASDRRRYGGGMSGTLGDYNFELSIGKE</sequence>
<protein>
    <submittedName>
        <fullName evidence="1">Uncharacterized protein</fullName>
    </submittedName>
</protein>
<reference evidence="1 2" key="1">
    <citation type="journal article" date="2018" name="Front. Microbiol.">
        <title>Pseudomonas orientalis F9: A Potent Antagonist against Phytopathogens with Phytotoxic Effect in the Apple Flower.</title>
        <authorList>
            <person name="Zengerer V."/>
            <person name="Schmid M."/>
            <person name="Bieri M."/>
            <person name="Muller D.C."/>
            <person name="Remus-Emsermann M.N.P."/>
            <person name="Ahrens C.H."/>
            <person name="Pelludat C."/>
        </authorList>
    </citation>
    <scope>NUCLEOTIDE SEQUENCE [LARGE SCALE GENOMIC DNA]</scope>
    <source>
        <strain evidence="1 2">F9</strain>
    </source>
</reference>
<evidence type="ECO:0000313" key="2">
    <source>
        <dbReference type="Proteomes" id="UP000239888"/>
    </source>
</evidence>